<evidence type="ECO:0000256" key="11">
    <source>
        <dbReference type="ARBA" id="ARBA00023284"/>
    </source>
</evidence>
<dbReference type="EC" id="2.3.1.234" evidence="1"/>
<evidence type="ECO:0000259" key="14">
    <source>
        <dbReference type="PROSITE" id="PS51352"/>
    </source>
</evidence>
<protein>
    <recommendedName>
        <fullName evidence="1">N(6)-L-threonylcarbamoyladenine synthase</fullName>
        <ecNumber evidence="1">2.3.1.234</ecNumber>
    </recommendedName>
</protein>
<dbReference type="GO" id="GO:0000408">
    <property type="term" value="C:EKC/KEOPS complex"/>
    <property type="evidence" value="ECO:0007669"/>
    <property type="project" value="TreeGrafter"/>
</dbReference>
<keyword evidence="12" id="KW-0012">Acyltransferase</keyword>
<dbReference type="Pfam" id="PF00085">
    <property type="entry name" value="Thioredoxin"/>
    <property type="match status" value="1"/>
</dbReference>
<dbReference type="EMBL" id="SDMP01000003">
    <property type="protein sequence ID" value="RYR68301.1"/>
    <property type="molecule type" value="Genomic_DNA"/>
</dbReference>
<dbReference type="AlphaFoldDB" id="A0A445DYX2"/>
<dbReference type="SUPFAM" id="SSF52833">
    <property type="entry name" value="Thioredoxin-like"/>
    <property type="match status" value="1"/>
</dbReference>
<evidence type="ECO:0000256" key="5">
    <source>
        <dbReference type="ARBA" id="ARBA00022694"/>
    </source>
</evidence>
<evidence type="ECO:0000256" key="9">
    <source>
        <dbReference type="ARBA" id="ARBA00023004"/>
    </source>
</evidence>
<keyword evidence="9" id="KW-0408">Iron</keyword>
<dbReference type="STRING" id="3818.A0A445DYX2"/>
<dbReference type="PANTHER" id="PTHR11735:SF14">
    <property type="entry name" value="TRNA N6-ADENOSINE THREONYLCARBAMOYLTRANSFERASE"/>
    <property type="match status" value="1"/>
</dbReference>
<dbReference type="CDD" id="cd02947">
    <property type="entry name" value="TRX_family"/>
    <property type="match status" value="1"/>
</dbReference>
<reference evidence="15 16" key="1">
    <citation type="submission" date="2019-01" db="EMBL/GenBank/DDBJ databases">
        <title>Sequencing of cultivated peanut Arachis hypogaea provides insights into genome evolution and oil improvement.</title>
        <authorList>
            <person name="Chen X."/>
        </authorList>
    </citation>
    <scope>NUCLEOTIDE SEQUENCE [LARGE SCALE GENOMIC DNA]</scope>
    <source>
        <strain evidence="16">cv. Fuhuasheng</strain>
        <tissue evidence="15">Leaves</tissue>
    </source>
</reference>
<dbReference type="Gene3D" id="3.30.420.40">
    <property type="match status" value="2"/>
</dbReference>
<organism evidence="15 16">
    <name type="scientific">Arachis hypogaea</name>
    <name type="common">Peanut</name>
    <dbReference type="NCBI Taxonomy" id="3818"/>
    <lineage>
        <taxon>Eukaryota</taxon>
        <taxon>Viridiplantae</taxon>
        <taxon>Streptophyta</taxon>
        <taxon>Embryophyta</taxon>
        <taxon>Tracheophyta</taxon>
        <taxon>Spermatophyta</taxon>
        <taxon>Magnoliopsida</taxon>
        <taxon>eudicotyledons</taxon>
        <taxon>Gunneridae</taxon>
        <taxon>Pentapetalae</taxon>
        <taxon>rosids</taxon>
        <taxon>fabids</taxon>
        <taxon>Fabales</taxon>
        <taxon>Fabaceae</taxon>
        <taxon>Papilionoideae</taxon>
        <taxon>50 kb inversion clade</taxon>
        <taxon>dalbergioids sensu lato</taxon>
        <taxon>Dalbergieae</taxon>
        <taxon>Pterocarpus clade</taxon>
        <taxon>Arachis</taxon>
    </lineage>
</organism>
<evidence type="ECO:0000256" key="10">
    <source>
        <dbReference type="ARBA" id="ARBA00023157"/>
    </source>
</evidence>
<dbReference type="GO" id="GO:0008033">
    <property type="term" value="P:tRNA processing"/>
    <property type="evidence" value="ECO:0007669"/>
    <property type="project" value="UniProtKB-KW"/>
</dbReference>
<dbReference type="GO" id="GO:0061711">
    <property type="term" value="F:tRNA N(6)-L-threonylcarbamoyladenine synthase activity"/>
    <property type="evidence" value="ECO:0007669"/>
    <property type="project" value="UniProtKB-EC"/>
</dbReference>
<dbReference type="FunFam" id="3.30.420.40:FF:000037">
    <property type="entry name" value="Probable tRNA N6-adenosine threonylcarbamoyltransferase"/>
    <property type="match status" value="1"/>
</dbReference>
<evidence type="ECO:0000256" key="6">
    <source>
        <dbReference type="ARBA" id="ARBA00022723"/>
    </source>
</evidence>
<evidence type="ECO:0000313" key="16">
    <source>
        <dbReference type="Proteomes" id="UP000289738"/>
    </source>
</evidence>
<keyword evidence="6" id="KW-0479">Metal-binding</keyword>
<dbReference type="InterPro" id="IPR043129">
    <property type="entry name" value="ATPase_NBD"/>
</dbReference>
<evidence type="ECO:0000256" key="13">
    <source>
        <dbReference type="ARBA" id="ARBA00048117"/>
    </source>
</evidence>
<dbReference type="InterPro" id="IPR000905">
    <property type="entry name" value="Gcp-like_dom"/>
</dbReference>
<keyword evidence="16" id="KW-1185">Reference proteome</keyword>
<evidence type="ECO:0000256" key="7">
    <source>
        <dbReference type="ARBA" id="ARBA00022946"/>
    </source>
</evidence>
<dbReference type="GO" id="GO:0005737">
    <property type="term" value="C:cytoplasm"/>
    <property type="evidence" value="ECO:0007669"/>
    <property type="project" value="TreeGrafter"/>
</dbReference>
<name>A0A445DYX2_ARAHY</name>
<proteinExistence type="predicted"/>
<evidence type="ECO:0000256" key="4">
    <source>
        <dbReference type="ARBA" id="ARBA00022679"/>
    </source>
</evidence>
<dbReference type="InterPro" id="IPR013766">
    <property type="entry name" value="Thioredoxin_domain"/>
</dbReference>
<comment type="catalytic activity">
    <reaction evidence="13">
        <text>L-threonylcarbamoyladenylate + adenosine(37) in tRNA = N(6)-L-threonylcarbamoyladenosine(37) in tRNA + AMP + H(+)</text>
        <dbReference type="Rhea" id="RHEA:37059"/>
        <dbReference type="Rhea" id="RHEA-COMP:10162"/>
        <dbReference type="Rhea" id="RHEA-COMP:10163"/>
        <dbReference type="ChEBI" id="CHEBI:15378"/>
        <dbReference type="ChEBI" id="CHEBI:73682"/>
        <dbReference type="ChEBI" id="CHEBI:74411"/>
        <dbReference type="ChEBI" id="CHEBI:74418"/>
        <dbReference type="ChEBI" id="CHEBI:456215"/>
        <dbReference type="EC" id="2.3.1.234"/>
    </reaction>
</comment>
<keyword evidence="8" id="KW-0249">Electron transport</keyword>
<dbReference type="FunFam" id="3.40.30.10:FF:000001">
    <property type="entry name" value="Thioredoxin"/>
    <property type="match status" value="1"/>
</dbReference>
<keyword evidence="2" id="KW-0813">Transport</keyword>
<comment type="caution">
    <text evidence="15">The sequence shown here is derived from an EMBL/GenBank/DDBJ whole genome shotgun (WGS) entry which is preliminary data.</text>
</comment>
<gene>
    <name evidence="15" type="ORF">Ahy_A03g014794</name>
</gene>
<evidence type="ECO:0000313" key="15">
    <source>
        <dbReference type="EMBL" id="RYR68301.1"/>
    </source>
</evidence>
<dbReference type="Gene3D" id="3.40.30.10">
    <property type="entry name" value="Glutaredoxin"/>
    <property type="match status" value="1"/>
</dbReference>
<dbReference type="SUPFAM" id="SSF53067">
    <property type="entry name" value="Actin-like ATPase domain"/>
    <property type="match status" value="2"/>
</dbReference>
<keyword evidence="11" id="KW-0676">Redox-active center</keyword>
<dbReference type="PRINTS" id="PR00789">
    <property type="entry name" value="OSIALOPTASE"/>
</dbReference>
<accession>A0A445DYX2</accession>
<keyword evidence="3" id="KW-0963">Cytoplasm</keyword>
<keyword evidence="5" id="KW-0819">tRNA processing</keyword>
<evidence type="ECO:0000256" key="8">
    <source>
        <dbReference type="ARBA" id="ARBA00022982"/>
    </source>
</evidence>
<keyword evidence="7" id="KW-0809">Transit peptide</keyword>
<keyword evidence="10" id="KW-1015">Disulfide bond</keyword>
<dbReference type="PROSITE" id="PS51352">
    <property type="entry name" value="THIOREDOXIN_2"/>
    <property type="match status" value="1"/>
</dbReference>
<evidence type="ECO:0000256" key="2">
    <source>
        <dbReference type="ARBA" id="ARBA00022448"/>
    </source>
</evidence>
<evidence type="ECO:0000256" key="3">
    <source>
        <dbReference type="ARBA" id="ARBA00022490"/>
    </source>
</evidence>
<evidence type="ECO:0000256" key="12">
    <source>
        <dbReference type="ARBA" id="ARBA00023315"/>
    </source>
</evidence>
<dbReference type="Proteomes" id="UP000289738">
    <property type="component" value="Chromosome A03"/>
</dbReference>
<dbReference type="InterPro" id="IPR036249">
    <property type="entry name" value="Thioredoxin-like_sf"/>
</dbReference>
<dbReference type="PANTHER" id="PTHR11735">
    <property type="entry name" value="TRNA N6-ADENOSINE THREONYLCARBAMOYLTRANSFERASE"/>
    <property type="match status" value="1"/>
</dbReference>
<keyword evidence="4" id="KW-0808">Transferase</keyword>
<evidence type="ECO:0000256" key="1">
    <source>
        <dbReference type="ARBA" id="ARBA00012156"/>
    </source>
</evidence>
<feature type="domain" description="Thioredoxin" evidence="14">
    <location>
        <begin position="403"/>
        <end position="526"/>
    </location>
</feature>
<dbReference type="GO" id="GO:0046872">
    <property type="term" value="F:metal ion binding"/>
    <property type="evidence" value="ECO:0007669"/>
    <property type="project" value="UniProtKB-KW"/>
</dbReference>
<sequence>MVGPNRNPPGSHTNGSPFVSFSLSPFRSFIQKEITQPQPKNPSIVSLHHRRKEWHTAASVALKVRHPSVYLASLVLQVFNACLLSPIAAASSTSASVVFVCSAALPSPFVCRSHSRLRSAVVFVRVLRRSRSLGVHRSRSLAVHRSSSRSSGSHVALLQTQPARSTQPSNCSLLSPPLNVITVLEFGVVTLDGTILSNPRHTYITPPGQGFLPRETAQHHLHHILPLVRSALETANVTPDDIDCICYTKGPGMGAPLQVSAVVIRVLSQLWKKPIVAVNHCVAHIEMGRVVTGAVDPVVLYVSGGNTQVIAYSEGRYRIFGETIDIAVGNCLDRFARVLTLSNDPSPGYNIEQFDLSVKTQFITSDASTSYTRIYLLRLLLLCWSFASLLRSGEAFHLFLPKKNYMSQAPLFSSIHRYAITEINEIQFNDTVLKANRPVLVEFVANWCGPCRLISPTMESLAQEYEDRLTVAKIDHDANPRLIEEYKVYGLPTLIHFKNGQEVPESRREGAITKVKLKDYVDALLESISVS</sequence>
<dbReference type="InterPro" id="IPR017861">
    <property type="entry name" value="KAE1/TsaD"/>
</dbReference>
<dbReference type="Pfam" id="PF00814">
    <property type="entry name" value="TsaD"/>
    <property type="match status" value="1"/>
</dbReference>